<protein>
    <submittedName>
        <fullName evidence="1">Uncharacterized protein</fullName>
    </submittedName>
</protein>
<reference evidence="1" key="1">
    <citation type="submission" date="2018-08" db="EMBL/GenBank/DDBJ databases">
        <title>Identification of Burkholderia cepacia strains that express a Burkholderia pseudomallei-like capsular polysaccharide.</title>
        <authorList>
            <person name="Burtnick M.N."/>
            <person name="Vongsouvath M."/>
            <person name="Newton P."/>
            <person name="Wuthiekanun V."/>
            <person name="Limmathurotsakul D."/>
            <person name="Brett P.J."/>
            <person name="Chantratita N."/>
            <person name="Dance D.A."/>
        </authorList>
    </citation>
    <scope>NUCLEOTIDE SEQUENCE</scope>
    <source>
        <strain evidence="1">SBXCC001</strain>
    </source>
</reference>
<proteinExistence type="predicted"/>
<dbReference type="EMBL" id="QXCT01000002">
    <property type="protein sequence ID" value="MDW9256739.1"/>
    <property type="molecule type" value="Genomic_DNA"/>
</dbReference>
<name>A0AAW9D1G0_BURTH</name>
<accession>A0AAW9D1G0</accession>
<evidence type="ECO:0000313" key="1">
    <source>
        <dbReference type="EMBL" id="MDW9256739.1"/>
    </source>
</evidence>
<organism evidence="1 2">
    <name type="scientific">Burkholderia thailandensis</name>
    <dbReference type="NCBI Taxonomy" id="57975"/>
    <lineage>
        <taxon>Bacteria</taxon>
        <taxon>Pseudomonadati</taxon>
        <taxon>Pseudomonadota</taxon>
        <taxon>Betaproteobacteria</taxon>
        <taxon>Burkholderiales</taxon>
        <taxon>Burkholderiaceae</taxon>
        <taxon>Burkholderia</taxon>
        <taxon>pseudomallei group</taxon>
    </lineage>
</organism>
<sequence>MRIFIHHSSLLHLSGDSCCDSPSFYRAIGMALICRTRLRRRGPLAVTHRILSRLGG</sequence>
<comment type="caution">
    <text evidence="1">The sequence shown here is derived from an EMBL/GenBank/DDBJ whole genome shotgun (WGS) entry which is preliminary data.</text>
</comment>
<gene>
    <name evidence="1" type="ORF">C7S16_3763</name>
</gene>
<dbReference type="AlphaFoldDB" id="A0AAW9D1G0"/>
<dbReference type="Proteomes" id="UP001272137">
    <property type="component" value="Unassembled WGS sequence"/>
</dbReference>
<evidence type="ECO:0000313" key="2">
    <source>
        <dbReference type="Proteomes" id="UP001272137"/>
    </source>
</evidence>